<reference evidence="1 2" key="1">
    <citation type="journal article" date="2022" name="Front. Cell. Infect. Microbiol.">
        <title>The Genomes of Two Strains of Taenia crassiceps the Animal Model for the Study of Human Cysticercosis.</title>
        <authorList>
            <person name="Bobes R.J."/>
            <person name="Estrada K."/>
            <person name="Rios-Valencia D.G."/>
            <person name="Calderon-Gallegos A."/>
            <person name="de la Torre P."/>
            <person name="Carrero J.C."/>
            <person name="Sanchez-Flores A."/>
            <person name="Laclette J.P."/>
        </authorList>
    </citation>
    <scope>NUCLEOTIDE SEQUENCE [LARGE SCALE GENOMIC DNA]</scope>
    <source>
        <strain evidence="1">WFUcys</strain>
    </source>
</reference>
<dbReference type="Proteomes" id="UP001651158">
    <property type="component" value="Unassembled WGS sequence"/>
</dbReference>
<proteinExistence type="predicted"/>
<protein>
    <submittedName>
        <fullName evidence="1">Uncharacterized protein</fullName>
    </submittedName>
</protein>
<organism evidence="1 2">
    <name type="scientific">Taenia crassiceps</name>
    <dbReference type="NCBI Taxonomy" id="6207"/>
    <lineage>
        <taxon>Eukaryota</taxon>
        <taxon>Metazoa</taxon>
        <taxon>Spiralia</taxon>
        <taxon>Lophotrochozoa</taxon>
        <taxon>Platyhelminthes</taxon>
        <taxon>Cestoda</taxon>
        <taxon>Eucestoda</taxon>
        <taxon>Cyclophyllidea</taxon>
        <taxon>Taeniidae</taxon>
        <taxon>Taenia</taxon>
    </lineage>
</organism>
<accession>A0ABR4QMA1</accession>
<dbReference type="EMBL" id="JAKROA010000002">
    <property type="protein sequence ID" value="KAL5110772.1"/>
    <property type="molecule type" value="Genomic_DNA"/>
</dbReference>
<comment type="caution">
    <text evidence="1">The sequence shown here is derived from an EMBL/GenBank/DDBJ whole genome shotgun (WGS) entry which is preliminary data.</text>
</comment>
<name>A0ABR4QMA1_9CEST</name>
<keyword evidence="2" id="KW-1185">Reference proteome</keyword>
<gene>
    <name evidence="1" type="ORF">TcWFU_008287</name>
</gene>
<evidence type="ECO:0000313" key="2">
    <source>
        <dbReference type="Proteomes" id="UP001651158"/>
    </source>
</evidence>
<evidence type="ECO:0000313" key="1">
    <source>
        <dbReference type="EMBL" id="KAL5110772.1"/>
    </source>
</evidence>
<sequence length="77" mass="8485">MRASVKPTLAPIVRILAGAYPVNADISIARESEDELGHDELAVSMRGQQETEALCGCVHLWDGFKFECSRVQALVRK</sequence>